<gene>
    <name evidence="6" type="ORF">MTR67_034899</name>
</gene>
<dbReference type="InterPro" id="IPR010977">
    <property type="entry name" value="Aromatic_deC"/>
</dbReference>
<keyword evidence="4 5" id="KW-0456">Lyase</keyword>
<dbReference type="InterPro" id="IPR015424">
    <property type="entry name" value="PyrdxlP-dep_Trfase"/>
</dbReference>
<reference evidence="6" key="1">
    <citation type="submission" date="2023-08" db="EMBL/GenBank/DDBJ databases">
        <title>A de novo genome assembly of Solanum verrucosum Schlechtendal, a Mexican diploid species geographically isolated from the other diploid A-genome species in potato relatives.</title>
        <authorList>
            <person name="Hosaka K."/>
        </authorList>
    </citation>
    <scope>NUCLEOTIDE SEQUENCE</scope>
    <source>
        <tissue evidence="6">Young leaves</tissue>
    </source>
</reference>
<organism evidence="6 7">
    <name type="scientific">Solanum verrucosum</name>
    <dbReference type="NCBI Taxonomy" id="315347"/>
    <lineage>
        <taxon>Eukaryota</taxon>
        <taxon>Viridiplantae</taxon>
        <taxon>Streptophyta</taxon>
        <taxon>Embryophyta</taxon>
        <taxon>Tracheophyta</taxon>
        <taxon>Spermatophyta</taxon>
        <taxon>Magnoliopsida</taxon>
        <taxon>eudicotyledons</taxon>
        <taxon>Gunneridae</taxon>
        <taxon>Pentapetalae</taxon>
        <taxon>asterids</taxon>
        <taxon>lamiids</taxon>
        <taxon>Solanales</taxon>
        <taxon>Solanaceae</taxon>
        <taxon>Solanoideae</taxon>
        <taxon>Solaneae</taxon>
        <taxon>Solanum</taxon>
    </lineage>
</organism>
<evidence type="ECO:0000256" key="2">
    <source>
        <dbReference type="ARBA" id="ARBA00022793"/>
    </source>
</evidence>
<sequence>MGCGSNDGPCWSVVVYIRGWVKGASIHALWSDPGTVAGILGKVLSVDLNVVGFSWIASPAATELESIVTDWLGKLICLPNTYLFSGGGGGVIQDPNSLTKVLSTTPECLRNKATDSKDVIDYKDWQISLSRRVSLLALQKKLKFVDEDQVNKFNAKLLESINSS</sequence>
<dbReference type="Pfam" id="PF00282">
    <property type="entry name" value="Pyridoxal_deC"/>
    <property type="match status" value="1"/>
</dbReference>
<dbReference type="PANTHER" id="PTHR11999:SF156">
    <property type="entry name" value="TYROSINE DECARBOXYLASE"/>
    <property type="match status" value="1"/>
</dbReference>
<evidence type="ECO:0000313" key="6">
    <source>
        <dbReference type="EMBL" id="WMV41514.1"/>
    </source>
</evidence>
<comment type="cofactor">
    <cofactor evidence="1 5">
        <name>pyridoxal 5'-phosphate</name>
        <dbReference type="ChEBI" id="CHEBI:597326"/>
    </cofactor>
</comment>
<dbReference type="Proteomes" id="UP001234989">
    <property type="component" value="Chromosome 8"/>
</dbReference>
<evidence type="ECO:0000313" key="7">
    <source>
        <dbReference type="Proteomes" id="UP001234989"/>
    </source>
</evidence>
<name>A0AAF0U972_SOLVR</name>
<dbReference type="SUPFAM" id="SSF53383">
    <property type="entry name" value="PLP-dependent transferases"/>
    <property type="match status" value="1"/>
</dbReference>
<dbReference type="GO" id="GO:0005737">
    <property type="term" value="C:cytoplasm"/>
    <property type="evidence" value="ECO:0007669"/>
    <property type="project" value="TreeGrafter"/>
</dbReference>
<dbReference type="PRINTS" id="PR00800">
    <property type="entry name" value="YHDCRBOXLASE"/>
</dbReference>
<dbReference type="InterPro" id="IPR015421">
    <property type="entry name" value="PyrdxlP-dep_Trfase_major"/>
</dbReference>
<proteinExistence type="inferred from homology"/>
<dbReference type="GO" id="GO:0016831">
    <property type="term" value="F:carboxy-lyase activity"/>
    <property type="evidence" value="ECO:0007669"/>
    <property type="project" value="UniProtKB-KW"/>
</dbReference>
<evidence type="ECO:0000256" key="5">
    <source>
        <dbReference type="RuleBase" id="RU000382"/>
    </source>
</evidence>
<dbReference type="InterPro" id="IPR002129">
    <property type="entry name" value="PyrdxlP-dep_de-COase"/>
</dbReference>
<keyword evidence="7" id="KW-1185">Reference proteome</keyword>
<evidence type="ECO:0000256" key="3">
    <source>
        <dbReference type="ARBA" id="ARBA00022898"/>
    </source>
</evidence>
<comment type="similarity">
    <text evidence="5">Belongs to the group II decarboxylase family.</text>
</comment>
<evidence type="ECO:0000256" key="1">
    <source>
        <dbReference type="ARBA" id="ARBA00001933"/>
    </source>
</evidence>
<dbReference type="GO" id="GO:0030170">
    <property type="term" value="F:pyridoxal phosphate binding"/>
    <property type="evidence" value="ECO:0007669"/>
    <property type="project" value="InterPro"/>
</dbReference>
<evidence type="ECO:0000256" key="4">
    <source>
        <dbReference type="ARBA" id="ARBA00023239"/>
    </source>
</evidence>
<feature type="non-terminal residue" evidence="6">
    <location>
        <position position="164"/>
    </location>
</feature>
<keyword evidence="3 5" id="KW-0663">Pyridoxal phosphate</keyword>
<protein>
    <submittedName>
        <fullName evidence="6">Uncharacterized protein</fullName>
    </submittedName>
</protein>
<dbReference type="AlphaFoldDB" id="A0AAF0U972"/>
<dbReference type="PANTHER" id="PTHR11999">
    <property type="entry name" value="GROUP II PYRIDOXAL-5-PHOSPHATE DECARBOXYLASE"/>
    <property type="match status" value="1"/>
</dbReference>
<dbReference type="EMBL" id="CP133619">
    <property type="protein sequence ID" value="WMV41514.1"/>
    <property type="molecule type" value="Genomic_DNA"/>
</dbReference>
<dbReference type="Gene3D" id="3.40.640.10">
    <property type="entry name" value="Type I PLP-dependent aspartate aminotransferase-like (Major domain)"/>
    <property type="match status" value="2"/>
</dbReference>
<accession>A0AAF0U972</accession>
<keyword evidence="2" id="KW-0210">Decarboxylase</keyword>
<dbReference type="GO" id="GO:0019752">
    <property type="term" value="P:carboxylic acid metabolic process"/>
    <property type="evidence" value="ECO:0007669"/>
    <property type="project" value="InterPro"/>
</dbReference>
<dbReference type="GO" id="GO:0006520">
    <property type="term" value="P:amino acid metabolic process"/>
    <property type="evidence" value="ECO:0007669"/>
    <property type="project" value="InterPro"/>
</dbReference>